<name>A0A4Z0QD75_9BACT</name>
<gene>
    <name evidence="6" type="ORF">E5K02_13090</name>
</gene>
<dbReference type="RefSeq" id="WP_135395219.1">
    <property type="nucleotide sequence ID" value="NZ_SRMB01000002.1"/>
</dbReference>
<comment type="catalytic activity">
    <reaction evidence="3">
        <text>[protein]-L-glutamate 5-O-methyl ester + H2O = L-glutamyl-[protein] + methanol + H(+)</text>
        <dbReference type="Rhea" id="RHEA:23236"/>
        <dbReference type="Rhea" id="RHEA-COMP:10208"/>
        <dbReference type="Rhea" id="RHEA-COMP:10311"/>
        <dbReference type="ChEBI" id="CHEBI:15377"/>
        <dbReference type="ChEBI" id="CHEBI:15378"/>
        <dbReference type="ChEBI" id="CHEBI:17790"/>
        <dbReference type="ChEBI" id="CHEBI:29973"/>
        <dbReference type="ChEBI" id="CHEBI:82795"/>
        <dbReference type="EC" id="3.1.1.61"/>
    </reaction>
</comment>
<dbReference type="OrthoDB" id="1524092at2"/>
<dbReference type="EMBL" id="SRMB01000002">
    <property type="protein sequence ID" value="TGE27319.1"/>
    <property type="molecule type" value="Genomic_DNA"/>
</dbReference>
<keyword evidence="7" id="KW-1185">Reference proteome</keyword>
<evidence type="ECO:0000313" key="7">
    <source>
        <dbReference type="Proteomes" id="UP000298471"/>
    </source>
</evidence>
<dbReference type="GO" id="GO:0000156">
    <property type="term" value="F:phosphorelay response regulator activity"/>
    <property type="evidence" value="ECO:0007669"/>
    <property type="project" value="InterPro"/>
</dbReference>
<dbReference type="PIRSF" id="PIRSF036461">
    <property type="entry name" value="Chmtx_methlestr"/>
    <property type="match status" value="1"/>
</dbReference>
<dbReference type="SUPFAM" id="SSF52738">
    <property type="entry name" value="Methylesterase CheB, C-terminal domain"/>
    <property type="match status" value="1"/>
</dbReference>
<dbReference type="Proteomes" id="UP000298471">
    <property type="component" value="Unassembled WGS sequence"/>
</dbReference>
<feature type="active site" evidence="4">
    <location>
        <position position="141"/>
    </location>
</feature>
<comment type="caution">
    <text evidence="6">The sequence shown here is derived from an EMBL/GenBank/DDBJ whole genome shotgun (WGS) entry which is preliminary data.</text>
</comment>
<feature type="domain" description="CheB-type methylesterase" evidence="5">
    <location>
        <begin position="10"/>
        <end position="199"/>
    </location>
</feature>
<dbReference type="PROSITE" id="PS50122">
    <property type="entry name" value="CHEB"/>
    <property type="match status" value="1"/>
</dbReference>
<evidence type="ECO:0000256" key="2">
    <source>
        <dbReference type="ARBA" id="ARBA00039140"/>
    </source>
</evidence>
<reference evidence="6 7" key="1">
    <citation type="submission" date="2019-04" db="EMBL/GenBank/DDBJ databases">
        <authorList>
            <person name="Feng G."/>
            <person name="Zhang J."/>
            <person name="Zhu H."/>
        </authorList>
    </citation>
    <scope>NUCLEOTIDE SEQUENCE [LARGE SCALE GENOMIC DNA]</scope>
    <source>
        <strain evidence="6 7">9PBR-1</strain>
    </source>
</reference>
<dbReference type="InterPro" id="IPR035909">
    <property type="entry name" value="CheB_C"/>
</dbReference>
<accession>A0A4Z0QD75</accession>
<dbReference type="PANTHER" id="PTHR42872:SF6">
    <property type="entry name" value="PROTEIN-GLUTAMATE METHYLESTERASE_PROTEIN-GLUTAMINE GLUTAMINASE"/>
    <property type="match status" value="1"/>
</dbReference>
<dbReference type="Gene3D" id="3.40.50.180">
    <property type="entry name" value="Methylesterase CheB, C-terminal domain"/>
    <property type="match status" value="1"/>
</dbReference>
<evidence type="ECO:0000313" key="6">
    <source>
        <dbReference type="EMBL" id="TGE27319.1"/>
    </source>
</evidence>
<dbReference type="CDD" id="cd16433">
    <property type="entry name" value="CheB"/>
    <property type="match status" value="1"/>
</dbReference>
<protein>
    <recommendedName>
        <fullName evidence="2">protein-glutamate methylesterase</fullName>
        <ecNumber evidence="2">3.1.1.61</ecNumber>
    </recommendedName>
</protein>
<sequence length="360" mass="39134">MATKKKGAAPPPKRDIVVIGASAGGVEALLELVRSLPHDFPAPIFVVQHMAPYANSILPQLLSEVSPLPAKHPSDGEAVQPGVIYVARPDHHLLIENDTVLMKRGPKENRFRPSVDALFRSAAYGYGPRVIGVVLTGYLDDGTSGLWCIQRLGGVTVVQDPADATSPAMPTNALEFVAADYVVPLAELSGLLVKLTAVESAERVLTVPQGYSELIGIEVNIAKNNNAFEMGIIDQGQLTAFTCPDCHGALTQLIEGKMIRYRCHTGHAYTISALLSEVSESVESLLYQSMRGLEESKMLLEHLGQHFAQEGQQDVADRFQAKAEHTAQQARVIHKSIFKHQAFSGDQLPPKRQRKAKPKK</sequence>
<dbReference type="GO" id="GO:0008984">
    <property type="term" value="F:protein-glutamate methylesterase activity"/>
    <property type="evidence" value="ECO:0007669"/>
    <property type="project" value="UniProtKB-EC"/>
</dbReference>
<dbReference type="PANTHER" id="PTHR42872">
    <property type="entry name" value="PROTEIN-GLUTAMATE METHYLESTERASE/PROTEIN-GLUTAMINE GLUTAMINASE"/>
    <property type="match status" value="1"/>
</dbReference>
<feature type="active site" evidence="4">
    <location>
        <position position="49"/>
    </location>
</feature>
<evidence type="ECO:0000256" key="3">
    <source>
        <dbReference type="ARBA" id="ARBA00048267"/>
    </source>
</evidence>
<dbReference type="GO" id="GO:0005737">
    <property type="term" value="C:cytoplasm"/>
    <property type="evidence" value="ECO:0007669"/>
    <property type="project" value="InterPro"/>
</dbReference>
<dbReference type="GO" id="GO:0006935">
    <property type="term" value="P:chemotaxis"/>
    <property type="evidence" value="ECO:0007669"/>
    <property type="project" value="UniProtKB-UniRule"/>
</dbReference>
<dbReference type="Pfam" id="PF01339">
    <property type="entry name" value="CheB_methylest"/>
    <property type="match status" value="1"/>
</dbReference>
<evidence type="ECO:0000256" key="4">
    <source>
        <dbReference type="PROSITE-ProRule" id="PRU00050"/>
    </source>
</evidence>
<organism evidence="6 7">
    <name type="scientific">Hymenobacter metallicola</name>
    <dbReference type="NCBI Taxonomy" id="2563114"/>
    <lineage>
        <taxon>Bacteria</taxon>
        <taxon>Pseudomonadati</taxon>
        <taxon>Bacteroidota</taxon>
        <taxon>Cytophagia</taxon>
        <taxon>Cytophagales</taxon>
        <taxon>Hymenobacteraceae</taxon>
        <taxon>Hymenobacter</taxon>
    </lineage>
</organism>
<evidence type="ECO:0000259" key="5">
    <source>
        <dbReference type="PROSITE" id="PS50122"/>
    </source>
</evidence>
<keyword evidence="4" id="KW-0145">Chemotaxis</keyword>
<proteinExistence type="predicted"/>
<dbReference type="EC" id="3.1.1.61" evidence="2"/>
<dbReference type="AlphaFoldDB" id="A0A4Z0QD75"/>
<evidence type="ECO:0000256" key="1">
    <source>
        <dbReference type="ARBA" id="ARBA00022801"/>
    </source>
</evidence>
<feature type="active site" evidence="4">
    <location>
        <position position="22"/>
    </location>
</feature>
<keyword evidence="1 4" id="KW-0378">Hydrolase</keyword>
<dbReference type="InterPro" id="IPR011247">
    <property type="entry name" value="Chemotax_prot-Glu_Me-esterase"/>
</dbReference>
<dbReference type="InterPro" id="IPR000673">
    <property type="entry name" value="Sig_transdc_resp-reg_Me-estase"/>
</dbReference>